<dbReference type="EMBL" id="BGPR01007118">
    <property type="protein sequence ID" value="GBN24421.1"/>
    <property type="molecule type" value="Genomic_DNA"/>
</dbReference>
<proteinExistence type="predicted"/>
<protein>
    <submittedName>
        <fullName evidence="1">Uncharacterized protein</fullName>
    </submittedName>
</protein>
<reference evidence="1 2" key="1">
    <citation type="journal article" date="2019" name="Sci. Rep.">
        <title>Orb-weaving spider Araneus ventricosus genome elucidates the spidroin gene catalogue.</title>
        <authorList>
            <person name="Kono N."/>
            <person name="Nakamura H."/>
            <person name="Ohtoshi R."/>
            <person name="Moran D.A.P."/>
            <person name="Shinohara A."/>
            <person name="Yoshida Y."/>
            <person name="Fujiwara M."/>
            <person name="Mori M."/>
            <person name="Tomita M."/>
            <person name="Arakawa K."/>
        </authorList>
    </citation>
    <scope>NUCLEOTIDE SEQUENCE [LARGE SCALE GENOMIC DNA]</scope>
</reference>
<dbReference type="AlphaFoldDB" id="A0A4Y2MBF2"/>
<evidence type="ECO:0000313" key="1">
    <source>
        <dbReference type="EMBL" id="GBN24421.1"/>
    </source>
</evidence>
<dbReference type="OrthoDB" id="6436497at2759"/>
<organism evidence="1 2">
    <name type="scientific">Araneus ventricosus</name>
    <name type="common">Orbweaver spider</name>
    <name type="synonym">Epeira ventricosa</name>
    <dbReference type="NCBI Taxonomy" id="182803"/>
    <lineage>
        <taxon>Eukaryota</taxon>
        <taxon>Metazoa</taxon>
        <taxon>Ecdysozoa</taxon>
        <taxon>Arthropoda</taxon>
        <taxon>Chelicerata</taxon>
        <taxon>Arachnida</taxon>
        <taxon>Araneae</taxon>
        <taxon>Araneomorphae</taxon>
        <taxon>Entelegynae</taxon>
        <taxon>Araneoidea</taxon>
        <taxon>Araneidae</taxon>
        <taxon>Araneus</taxon>
    </lineage>
</organism>
<comment type="caution">
    <text evidence="1">The sequence shown here is derived from an EMBL/GenBank/DDBJ whole genome shotgun (WGS) entry which is preliminary data.</text>
</comment>
<name>A0A4Y2MBF2_ARAVE</name>
<sequence length="182" mass="20949">MYGSARPTVLTRLGTIHHSALRICCGAFRTSPVESLYVICNQLPLHFRRQKISALYFFRSQSLPKDPISQLTLPVSLRRLYAARPSHILPFCERDKMLLYDSDFSNISIQYSDSFCFPPWDIPQFSFCITFRDLTNPQLLRSLSNSFFTTITISILPSYQFLQTARNQMGMLAVVLAFHLIL</sequence>
<keyword evidence="2" id="KW-1185">Reference proteome</keyword>
<accession>A0A4Y2MBF2</accession>
<dbReference type="Proteomes" id="UP000499080">
    <property type="component" value="Unassembled WGS sequence"/>
</dbReference>
<evidence type="ECO:0000313" key="2">
    <source>
        <dbReference type="Proteomes" id="UP000499080"/>
    </source>
</evidence>
<gene>
    <name evidence="1" type="ORF">AVEN_39032_1</name>
</gene>